<feature type="compositionally biased region" description="Basic residues" evidence="6">
    <location>
        <begin position="239"/>
        <end position="248"/>
    </location>
</feature>
<dbReference type="Proteomes" id="UP000009131">
    <property type="component" value="Unassembled WGS sequence"/>
</dbReference>
<dbReference type="GO" id="GO:0003682">
    <property type="term" value="F:chromatin binding"/>
    <property type="evidence" value="ECO:0007669"/>
    <property type="project" value="TreeGrafter"/>
</dbReference>
<comment type="similarity">
    <text evidence="2">Belongs to the CDC45 family.</text>
</comment>
<dbReference type="GO" id="GO:1902977">
    <property type="term" value="P:mitotic DNA replication preinitiation complex assembly"/>
    <property type="evidence" value="ECO:0007669"/>
    <property type="project" value="TreeGrafter"/>
</dbReference>
<evidence type="ECO:0000256" key="1">
    <source>
        <dbReference type="ARBA" id="ARBA00004123"/>
    </source>
</evidence>
<dbReference type="RefSeq" id="XP_014566429.1">
    <property type="nucleotide sequence ID" value="XM_014710943.1"/>
</dbReference>
<dbReference type="OMA" id="EDCFMEA"/>
<dbReference type="STRING" id="764103.G7EAA5"/>
<dbReference type="HOGENOM" id="CLU_005871_3_0_1"/>
<comment type="subcellular location">
    <subcellularLocation>
        <location evidence="1">Nucleus</location>
    </subcellularLocation>
</comment>
<dbReference type="eggNOG" id="KOG2475">
    <property type="taxonomic scope" value="Eukaryota"/>
</dbReference>
<organism evidence="7 8">
    <name type="scientific">Mixia osmundae (strain CBS 9802 / IAM 14324 / JCM 22182 / KY 12970)</name>
    <dbReference type="NCBI Taxonomy" id="764103"/>
    <lineage>
        <taxon>Eukaryota</taxon>
        <taxon>Fungi</taxon>
        <taxon>Dikarya</taxon>
        <taxon>Basidiomycota</taxon>
        <taxon>Pucciniomycotina</taxon>
        <taxon>Mixiomycetes</taxon>
        <taxon>Mixiales</taxon>
        <taxon>Mixiaceae</taxon>
        <taxon>Mixia</taxon>
    </lineage>
</organism>
<reference evidence="7 8" key="1">
    <citation type="journal article" date="2011" name="J. Gen. Appl. Microbiol.">
        <title>Draft genome sequencing of the enigmatic basidiomycete Mixia osmundae.</title>
        <authorList>
            <person name="Nishida H."/>
            <person name="Nagatsuka Y."/>
            <person name="Sugiyama J."/>
        </authorList>
    </citation>
    <scope>NUCLEOTIDE SEQUENCE [LARGE SCALE GENOMIC DNA]</scope>
    <source>
        <strain evidence="8">CBS 9802 / IAM 14324 / JCM 22182 / KY 12970</strain>
    </source>
</reference>
<dbReference type="Pfam" id="PF02724">
    <property type="entry name" value="CDC45"/>
    <property type="match status" value="1"/>
</dbReference>
<dbReference type="InterPro" id="IPR003874">
    <property type="entry name" value="CDC45"/>
</dbReference>
<feature type="compositionally biased region" description="Low complexity" evidence="6">
    <location>
        <begin position="199"/>
        <end position="215"/>
    </location>
</feature>
<dbReference type="GO" id="GO:0006270">
    <property type="term" value="P:DNA replication initiation"/>
    <property type="evidence" value="ECO:0007669"/>
    <property type="project" value="InterPro"/>
</dbReference>
<reference evidence="7 8" key="2">
    <citation type="journal article" date="2012" name="Open Biol.">
        <title>Characteristics of nucleosomes and linker DNA regions on the genome of the basidiomycete Mixia osmundae revealed by mono- and dinucleosome mapping.</title>
        <authorList>
            <person name="Nishida H."/>
            <person name="Kondo S."/>
            <person name="Matsumoto T."/>
            <person name="Suzuki Y."/>
            <person name="Yoshikawa H."/>
            <person name="Taylor T.D."/>
            <person name="Sugiyama J."/>
        </authorList>
    </citation>
    <scope>NUCLEOTIDE SEQUENCE [LARGE SCALE GENOMIC DNA]</scope>
    <source>
        <strain evidence="8">CBS 9802 / IAM 14324 / JCM 22182 / KY 12970</strain>
    </source>
</reference>
<dbReference type="InParanoid" id="G7EAA5"/>
<dbReference type="AlphaFoldDB" id="G7EAA5"/>
<evidence type="ECO:0000313" key="7">
    <source>
        <dbReference type="EMBL" id="GAA99765.1"/>
    </source>
</evidence>
<dbReference type="GO" id="GO:0003697">
    <property type="term" value="F:single-stranded DNA binding"/>
    <property type="evidence" value="ECO:0007669"/>
    <property type="project" value="TreeGrafter"/>
</dbReference>
<feature type="compositionally biased region" description="Low complexity" evidence="6">
    <location>
        <begin position="249"/>
        <end position="258"/>
    </location>
</feature>
<feature type="compositionally biased region" description="Acidic residues" evidence="6">
    <location>
        <begin position="168"/>
        <end position="188"/>
    </location>
</feature>
<name>G7EAA5_MIXOS</name>
<comment type="caution">
    <text evidence="7">The sequence shown here is derived from an EMBL/GenBank/DDBJ whole genome shotgun (WGS) entry which is preliminary data.</text>
</comment>
<gene>
    <name evidence="7" type="primary">Mo06468</name>
    <name evidence="7" type="ORF">E5Q_06468</name>
</gene>
<protein>
    <recommendedName>
        <fullName evidence="9">CDC45-like protein</fullName>
    </recommendedName>
</protein>
<proteinExistence type="inferred from homology"/>
<dbReference type="GO" id="GO:0031261">
    <property type="term" value="C:DNA replication preinitiation complex"/>
    <property type="evidence" value="ECO:0007669"/>
    <property type="project" value="TreeGrafter"/>
</dbReference>
<accession>G7EAA5</accession>
<evidence type="ECO:0000256" key="5">
    <source>
        <dbReference type="ARBA" id="ARBA00023306"/>
    </source>
</evidence>
<feature type="region of interest" description="Disordered" evidence="6">
    <location>
        <begin position="167"/>
        <end position="260"/>
    </location>
</feature>
<keyword evidence="5" id="KW-0131">Cell cycle</keyword>
<dbReference type="EMBL" id="BABT02000234">
    <property type="protein sequence ID" value="GAA99765.1"/>
    <property type="molecule type" value="Genomic_DNA"/>
</dbReference>
<dbReference type="PANTHER" id="PTHR10507:SF0">
    <property type="entry name" value="CELL DIVISION CONTROL PROTEIN 45 HOMOLOG"/>
    <property type="match status" value="1"/>
</dbReference>
<evidence type="ECO:0000256" key="3">
    <source>
        <dbReference type="ARBA" id="ARBA00022705"/>
    </source>
</evidence>
<evidence type="ECO:0000256" key="6">
    <source>
        <dbReference type="SAM" id="MobiDB-lite"/>
    </source>
</evidence>
<dbReference type="OrthoDB" id="10258882at2759"/>
<keyword evidence="4" id="KW-0539">Nucleus</keyword>
<evidence type="ECO:0000256" key="2">
    <source>
        <dbReference type="ARBA" id="ARBA00010727"/>
    </source>
</evidence>
<dbReference type="PANTHER" id="PTHR10507">
    <property type="entry name" value="CDC45-RELATED PROTEIN"/>
    <property type="match status" value="1"/>
</dbReference>
<evidence type="ECO:0000313" key="8">
    <source>
        <dbReference type="Proteomes" id="UP000009131"/>
    </source>
</evidence>
<keyword evidence="3" id="KW-0235">DNA replication</keyword>
<dbReference type="GO" id="GO:0003688">
    <property type="term" value="F:DNA replication origin binding"/>
    <property type="evidence" value="ECO:0007669"/>
    <property type="project" value="TreeGrafter"/>
</dbReference>
<evidence type="ECO:0008006" key="9">
    <source>
        <dbReference type="Google" id="ProtNLM"/>
    </source>
</evidence>
<dbReference type="GO" id="GO:0000727">
    <property type="term" value="P:double-strand break repair via break-induced replication"/>
    <property type="evidence" value="ECO:0007669"/>
    <property type="project" value="TreeGrafter"/>
</dbReference>
<sequence>MPVLATTRLKEAYASLTSSAVNGTQINAPQRRTELRGGQNSLLILCAPDVDAICAARILTTLLKEDWIAFTLVPVSGWSELERINVERIDGNLDLRSIVLINFGATKDLIELDVLSPSPGVRIHVIDSHRPYNLDNLFSFKVPYQDVFIWDQNEVADLDEERRAFEALDAEPDSSSEEEDADTDEEDLNFARRRRERLSATARSPSSSSRSNLFSDNDDDGGGGGSGGGGDQDDESGFSRKRKRRRSRQPSGPSGLSLQDKKRYRNTIRRYYDSGTYFGYSAAGVLYGLAVLKDRADNELLWLAILGLTYQFTAGLVDRERYERFSGLFGDEAARLNLGEQPASSSKTDDRDIRASHEFRFMLLRHWSLYDSMSHSGYIASKLRLWRDRGRKNLQGLLAKMGYSLSQARQSWVHMDMDLKRALPAKIESIAPEYELDDLSFPSFCRSYGMAGPLSASDAVEGLGALLEVSCGVKLDFSGLGGQAEWDSSVVRAWSYGRYGDSETARVDKEHVRAEAPNIQAESDELALVKIKSSAWWVRSFSTAWDAMANEGLLRASLPLSMALHRAIIRQGTSLLEKKAIKSLTDFRLATISEGPDLSVFSHPATLSRLAVWLIDAIRDLMQQARPNAGKGGIKSLPFILASLDERSDAYLVVGMTGAANFDNVKKNKFGRAFEDAAELSGATVQHDGFESSVIQVPRDDLTLFLEKVHLNMATSRI</sequence>
<keyword evidence="8" id="KW-1185">Reference proteome</keyword>
<evidence type="ECO:0000256" key="4">
    <source>
        <dbReference type="ARBA" id="ARBA00023242"/>
    </source>
</evidence>
<dbReference type="FunCoup" id="G7EAA5">
    <property type="interactions" value="272"/>
</dbReference>